<protein>
    <submittedName>
        <fullName evidence="1">Uncharacterized protein</fullName>
    </submittedName>
</protein>
<reference evidence="1" key="2">
    <citation type="submission" date="2020-11" db="EMBL/GenBank/DDBJ databases">
        <authorList>
            <person name="McCartney M.A."/>
            <person name="Auch B."/>
            <person name="Kono T."/>
            <person name="Mallez S."/>
            <person name="Becker A."/>
            <person name="Gohl D.M."/>
            <person name="Silverstein K.A.T."/>
            <person name="Koren S."/>
            <person name="Bechman K.B."/>
            <person name="Herman A."/>
            <person name="Abrahante J.E."/>
            <person name="Garbe J."/>
        </authorList>
    </citation>
    <scope>NUCLEOTIDE SEQUENCE</scope>
    <source>
        <strain evidence="1">Duluth1</strain>
        <tissue evidence="1">Whole animal</tissue>
    </source>
</reference>
<reference evidence="1" key="1">
    <citation type="journal article" date="2019" name="bioRxiv">
        <title>The Genome of the Zebra Mussel, Dreissena polymorpha: A Resource for Invasive Species Research.</title>
        <authorList>
            <person name="McCartney M.A."/>
            <person name="Auch B."/>
            <person name="Kono T."/>
            <person name="Mallez S."/>
            <person name="Zhang Y."/>
            <person name="Obille A."/>
            <person name="Becker A."/>
            <person name="Abrahante J.E."/>
            <person name="Garbe J."/>
            <person name="Badalamenti J.P."/>
            <person name="Herman A."/>
            <person name="Mangelson H."/>
            <person name="Liachko I."/>
            <person name="Sullivan S."/>
            <person name="Sone E.D."/>
            <person name="Koren S."/>
            <person name="Silverstein K.A.T."/>
            <person name="Beckman K.B."/>
            <person name="Gohl D.M."/>
        </authorList>
    </citation>
    <scope>NUCLEOTIDE SEQUENCE</scope>
    <source>
        <strain evidence="1">Duluth1</strain>
        <tissue evidence="1">Whole animal</tissue>
    </source>
</reference>
<evidence type="ECO:0000313" key="2">
    <source>
        <dbReference type="Proteomes" id="UP000828390"/>
    </source>
</evidence>
<proteinExistence type="predicted"/>
<comment type="caution">
    <text evidence="1">The sequence shown here is derived from an EMBL/GenBank/DDBJ whole genome shotgun (WGS) entry which is preliminary data.</text>
</comment>
<sequence length="58" mass="6397">MDSSSHSKYESFSHQGNTEVKVFISASIVISTDPVIETNDDISTLLQASRTHDEVIQT</sequence>
<accession>A0A9D4I6Z7</accession>
<gene>
    <name evidence="1" type="ORF">DPMN_185061</name>
</gene>
<organism evidence="1 2">
    <name type="scientific">Dreissena polymorpha</name>
    <name type="common">Zebra mussel</name>
    <name type="synonym">Mytilus polymorpha</name>
    <dbReference type="NCBI Taxonomy" id="45954"/>
    <lineage>
        <taxon>Eukaryota</taxon>
        <taxon>Metazoa</taxon>
        <taxon>Spiralia</taxon>
        <taxon>Lophotrochozoa</taxon>
        <taxon>Mollusca</taxon>
        <taxon>Bivalvia</taxon>
        <taxon>Autobranchia</taxon>
        <taxon>Heteroconchia</taxon>
        <taxon>Euheterodonta</taxon>
        <taxon>Imparidentia</taxon>
        <taxon>Neoheterodontei</taxon>
        <taxon>Myida</taxon>
        <taxon>Dreissenoidea</taxon>
        <taxon>Dreissenidae</taxon>
        <taxon>Dreissena</taxon>
    </lineage>
</organism>
<dbReference type="EMBL" id="JAIWYP010000010">
    <property type="protein sequence ID" value="KAH3750534.1"/>
    <property type="molecule type" value="Genomic_DNA"/>
</dbReference>
<name>A0A9D4I6Z7_DREPO</name>
<evidence type="ECO:0000313" key="1">
    <source>
        <dbReference type="EMBL" id="KAH3750534.1"/>
    </source>
</evidence>
<dbReference type="AlphaFoldDB" id="A0A9D4I6Z7"/>
<dbReference type="Proteomes" id="UP000828390">
    <property type="component" value="Unassembled WGS sequence"/>
</dbReference>
<keyword evidence="2" id="KW-1185">Reference proteome</keyword>